<keyword evidence="13" id="KW-0142">cGMP-binding</keyword>
<evidence type="ECO:0000256" key="4">
    <source>
        <dbReference type="ARBA" id="ARBA00022490"/>
    </source>
</evidence>
<organism evidence="22 23">
    <name type="scientific">Prorocentrum cordatum</name>
    <dbReference type="NCBI Taxonomy" id="2364126"/>
    <lineage>
        <taxon>Eukaryota</taxon>
        <taxon>Sar</taxon>
        <taxon>Alveolata</taxon>
        <taxon>Dinophyceae</taxon>
        <taxon>Prorocentrales</taxon>
        <taxon>Prorocentraceae</taxon>
        <taxon>Prorocentrum</taxon>
    </lineage>
</organism>
<evidence type="ECO:0000256" key="16">
    <source>
        <dbReference type="ARBA" id="ARBA00047462"/>
    </source>
</evidence>
<evidence type="ECO:0000313" key="22">
    <source>
        <dbReference type="EMBL" id="CAK0880975.1"/>
    </source>
</evidence>
<dbReference type="Gene3D" id="2.60.120.10">
    <property type="entry name" value="Jelly Rolls"/>
    <property type="match status" value="4"/>
</dbReference>
<comment type="cofactor">
    <cofactor evidence="1">
        <name>Mg(2+)</name>
        <dbReference type="ChEBI" id="CHEBI:18420"/>
    </cofactor>
</comment>
<dbReference type="PRINTS" id="PR00103">
    <property type="entry name" value="CAMPKINASE"/>
</dbReference>
<evidence type="ECO:0000259" key="19">
    <source>
        <dbReference type="PROSITE" id="PS50011"/>
    </source>
</evidence>
<dbReference type="InterPro" id="IPR018490">
    <property type="entry name" value="cNMP-bd_dom_sf"/>
</dbReference>
<keyword evidence="11 17" id="KW-0067">ATP-binding</keyword>
<dbReference type="InterPro" id="IPR000595">
    <property type="entry name" value="cNMP-bd_dom"/>
</dbReference>
<dbReference type="PROSITE" id="PS00108">
    <property type="entry name" value="PROTEIN_KINASE_ST"/>
    <property type="match status" value="1"/>
</dbReference>
<keyword evidence="23" id="KW-1185">Reference proteome</keyword>
<feature type="domain" description="Cyclic nucleotide-binding" evidence="20">
    <location>
        <begin position="327"/>
        <end position="436"/>
    </location>
</feature>
<keyword evidence="4" id="KW-0963">Cytoplasm</keyword>
<keyword evidence="8" id="KW-0479">Metal-binding</keyword>
<comment type="similarity">
    <text evidence="2">Belongs to the protein kinase superfamily. AGC Ser/Thr protein kinase family. cGMP subfamily.</text>
</comment>
<reference evidence="22" key="1">
    <citation type="submission" date="2023-10" db="EMBL/GenBank/DDBJ databases">
        <authorList>
            <person name="Chen Y."/>
            <person name="Shah S."/>
            <person name="Dougan E. K."/>
            <person name="Thang M."/>
            <person name="Chan C."/>
        </authorList>
    </citation>
    <scope>NUCLEOTIDE SEQUENCE [LARGE SCALE GENOMIC DNA]</scope>
</reference>
<keyword evidence="6" id="KW-0140">cGMP</keyword>
<evidence type="ECO:0000256" key="2">
    <source>
        <dbReference type="ARBA" id="ARBA00006352"/>
    </source>
</evidence>
<dbReference type="InterPro" id="IPR000961">
    <property type="entry name" value="AGC-kinase_C"/>
</dbReference>
<dbReference type="InterPro" id="IPR011009">
    <property type="entry name" value="Kinase-like_dom_sf"/>
</dbReference>
<dbReference type="Gene3D" id="3.30.200.20">
    <property type="entry name" value="Phosphorylase Kinase, domain 1"/>
    <property type="match status" value="1"/>
</dbReference>
<dbReference type="CDD" id="cd00038">
    <property type="entry name" value="CAP_ED"/>
    <property type="match status" value="3"/>
</dbReference>
<evidence type="ECO:0000259" key="21">
    <source>
        <dbReference type="PROSITE" id="PS51285"/>
    </source>
</evidence>
<dbReference type="PROSITE" id="PS50011">
    <property type="entry name" value="PROTEIN_KINASE_DOM"/>
    <property type="match status" value="1"/>
</dbReference>
<dbReference type="PROSITE" id="PS00889">
    <property type="entry name" value="CNMP_BINDING_2"/>
    <property type="match status" value="1"/>
</dbReference>
<dbReference type="PROSITE" id="PS50042">
    <property type="entry name" value="CNMP_BINDING_3"/>
    <property type="match status" value="4"/>
</dbReference>
<feature type="domain" description="Cyclic nucleotide-binding" evidence="20">
    <location>
        <begin position="458"/>
        <end position="557"/>
    </location>
</feature>
<evidence type="ECO:0000256" key="14">
    <source>
        <dbReference type="ARBA" id="ARBA00024113"/>
    </source>
</evidence>
<dbReference type="InterPro" id="IPR018488">
    <property type="entry name" value="cNMP-bd_CS"/>
</dbReference>
<dbReference type="SUPFAM" id="SSF56112">
    <property type="entry name" value="Protein kinase-like (PK-like)"/>
    <property type="match status" value="1"/>
</dbReference>
<proteinExistence type="inferred from homology"/>
<feature type="domain" description="Protein kinase" evidence="19">
    <location>
        <begin position="579"/>
        <end position="836"/>
    </location>
</feature>
<dbReference type="SMART" id="SM00220">
    <property type="entry name" value="S_TKc"/>
    <property type="match status" value="1"/>
</dbReference>
<feature type="binding site" evidence="17">
    <location>
        <position position="609"/>
    </location>
    <ligand>
        <name>ATP</name>
        <dbReference type="ChEBI" id="CHEBI:30616"/>
    </ligand>
</feature>
<dbReference type="Gene3D" id="1.10.510.10">
    <property type="entry name" value="Transferase(Phosphotransferase) domain 1"/>
    <property type="match status" value="1"/>
</dbReference>
<dbReference type="PANTHER" id="PTHR24353">
    <property type="entry name" value="CYCLIC NUCLEOTIDE-DEPENDENT PROTEIN KINASE"/>
    <property type="match status" value="1"/>
</dbReference>
<evidence type="ECO:0000256" key="9">
    <source>
        <dbReference type="ARBA" id="ARBA00022741"/>
    </source>
</evidence>
<keyword evidence="7" id="KW-0808">Transferase</keyword>
<evidence type="ECO:0000256" key="8">
    <source>
        <dbReference type="ARBA" id="ARBA00022723"/>
    </source>
</evidence>
<evidence type="ECO:0000256" key="15">
    <source>
        <dbReference type="ARBA" id="ARBA00047298"/>
    </source>
</evidence>
<dbReference type="Pfam" id="PF00027">
    <property type="entry name" value="cNMP_binding"/>
    <property type="match status" value="3"/>
</dbReference>
<evidence type="ECO:0000256" key="17">
    <source>
        <dbReference type="PROSITE-ProRule" id="PRU10141"/>
    </source>
</evidence>
<sequence>MGCGGPSKVCPDGSHKAVVPRGEPEASPSHWSRSGRHRKRVRRQGQDKGRCASNEKSRCKVDISSTSRSFLIKILQSHFLFSSLEDAERDEVVEFMKVHRATAGGKIFSQGETGDCCYFIQSGCFVVSINGRNLKQLSKKHTFGELAMLYSVPRTASVTCKEDGVLWKMDEHGFRSCMEKLSSRHLQRALEFLSSDPSFCGLSESERGSLAGACSVQKFGPGETILREGEVGEWMFIVMTGSVTTVDRHGNSAVKKAGTILGSSGLMYGRNQVSGAKAFEAVECLALGKSGMERLIGPVEDVLRRSCLKALLLETGSKPERSPEMDFFRLLTESQQNTMVDMFEDESFGRGEVLISSRSKPQMIVVVEGELAVLPEGADASCGAERARHLASSIIGSGMAHGSEALLTGALMRKAVVALSNVRLHRAGYEAIRAMLHNDLGEVIRLNEVRKVLGGIWLFKNLSDEQVEQVMRKLERRTFGPEHVIVRQGEEANHFYLIHSGTIQVSKDRRKIRTIGQWDYFGERGLLLEERRSATCQALEPCTVMRLDKAAFLEIVGTFRGELEHRMRLQDLNITMKDLRLRAIVGRGSFGVVKLVYHKSDRERMYALKCVNKKLVVRQGQQKSIRMERDINIQCYHPCIMQFIKTFQDATNVYFLTEFLGGGDLFWAIREIGQLTKCQSQFYSASVTLALEYLHARGIIYRDLKPENVLLDFKGNAKLVDFGCCKKAVRTNTLVGTPGYFAPETILGRGYTCAIDWWALGVMLHEFVVGPLPFGRGTEDPLELHRAVLEAPLEFPDFVRDESAVSVIAGLLERTPELRIGAAQKGAKEVKEHPYFQGFDWDALVGRRLRAPWVPSLKRRKQQWEMLDGEKVADEFASSRPPGVKAEPGMEWAVDF</sequence>
<evidence type="ECO:0000256" key="11">
    <source>
        <dbReference type="ARBA" id="ARBA00022840"/>
    </source>
</evidence>
<protein>
    <recommendedName>
        <fullName evidence="14">cGMP-dependent protein kinase</fullName>
        <ecNumber evidence="3">2.7.11.12</ecNumber>
    </recommendedName>
</protein>
<evidence type="ECO:0000256" key="5">
    <source>
        <dbReference type="ARBA" id="ARBA00022527"/>
    </source>
</evidence>
<dbReference type="Pfam" id="PF00069">
    <property type="entry name" value="Pkinase"/>
    <property type="match status" value="1"/>
</dbReference>
<feature type="domain" description="AGC-kinase C-terminal" evidence="21">
    <location>
        <begin position="837"/>
        <end position="896"/>
    </location>
</feature>
<comment type="catalytic activity">
    <reaction evidence="16">
        <text>L-seryl-[protein] + ATP = O-phospho-L-seryl-[protein] + ADP + H(+)</text>
        <dbReference type="Rhea" id="RHEA:17989"/>
        <dbReference type="Rhea" id="RHEA-COMP:9863"/>
        <dbReference type="Rhea" id="RHEA-COMP:11604"/>
        <dbReference type="ChEBI" id="CHEBI:15378"/>
        <dbReference type="ChEBI" id="CHEBI:29999"/>
        <dbReference type="ChEBI" id="CHEBI:30616"/>
        <dbReference type="ChEBI" id="CHEBI:83421"/>
        <dbReference type="ChEBI" id="CHEBI:456216"/>
        <dbReference type="EC" id="2.7.11.12"/>
    </reaction>
</comment>
<keyword evidence="10" id="KW-0418">Kinase</keyword>
<dbReference type="PROSITE" id="PS00888">
    <property type="entry name" value="CNMP_BINDING_1"/>
    <property type="match status" value="1"/>
</dbReference>
<evidence type="ECO:0000259" key="20">
    <source>
        <dbReference type="PROSITE" id="PS50042"/>
    </source>
</evidence>
<evidence type="ECO:0000256" key="6">
    <source>
        <dbReference type="ARBA" id="ARBA00022535"/>
    </source>
</evidence>
<evidence type="ECO:0000256" key="18">
    <source>
        <dbReference type="SAM" id="MobiDB-lite"/>
    </source>
</evidence>
<dbReference type="SMART" id="SM00100">
    <property type="entry name" value="cNMP"/>
    <property type="match status" value="4"/>
</dbReference>
<dbReference type="InterPro" id="IPR014710">
    <property type="entry name" value="RmlC-like_jellyroll"/>
</dbReference>
<comment type="catalytic activity">
    <reaction evidence="15">
        <text>L-threonyl-[protein] + ATP = O-phospho-L-threonyl-[protein] + ADP + H(+)</text>
        <dbReference type="Rhea" id="RHEA:46608"/>
        <dbReference type="Rhea" id="RHEA-COMP:11060"/>
        <dbReference type="Rhea" id="RHEA-COMP:11605"/>
        <dbReference type="ChEBI" id="CHEBI:15378"/>
        <dbReference type="ChEBI" id="CHEBI:30013"/>
        <dbReference type="ChEBI" id="CHEBI:30616"/>
        <dbReference type="ChEBI" id="CHEBI:61977"/>
        <dbReference type="ChEBI" id="CHEBI:456216"/>
        <dbReference type="EC" id="2.7.11.12"/>
    </reaction>
</comment>
<evidence type="ECO:0000256" key="12">
    <source>
        <dbReference type="ARBA" id="ARBA00022842"/>
    </source>
</evidence>
<feature type="compositionally biased region" description="Basic and acidic residues" evidence="18">
    <location>
        <begin position="44"/>
        <end position="53"/>
    </location>
</feature>
<evidence type="ECO:0000256" key="7">
    <source>
        <dbReference type="ARBA" id="ARBA00022679"/>
    </source>
</evidence>
<gene>
    <name evidence="22" type="ORF">PCOR1329_LOCUS63963</name>
</gene>
<accession>A0ABN9W7F6</accession>
<dbReference type="EMBL" id="CAUYUJ010018137">
    <property type="protein sequence ID" value="CAK0880975.1"/>
    <property type="molecule type" value="Genomic_DNA"/>
</dbReference>
<evidence type="ECO:0000256" key="10">
    <source>
        <dbReference type="ARBA" id="ARBA00022777"/>
    </source>
</evidence>
<keyword evidence="9 17" id="KW-0547">Nucleotide-binding</keyword>
<dbReference type="PROSITE" id="PS51285">
    <property type="entry name" value="AGC_KINASE_CTER"/>
    <property type="match status" value="1"/>
</dbReference>
<evidence type="ECO:0000256" key="1">
    <source>
        <dbReference type="ARBA" id="ARBA00001946"/>
    </source>
</evidence>
<dbReference type="EC" id="2.7.11.12" evidence="3"/>
<feature type="compositionally biased region" description="Basic residues" evidence="18">
    <location>
        <begin position="33"/>
        <end position="43"/>
    </location>
</feature>
<keyword evidence="12" id="KW-0460">Magnesium</keyword>
<evidence type="ECO:0000256" key="3">
    <source>
        <dbReference type="ARBA" id="ARBA00012428"/>
    </source>
</evidence>
<feature type="region of interest" description="Disordered" evidence="18">
    <location>
        <begin position="1"/>
        <end position="53"/>
    </location>
</feature>
<name>A0ABN9W7F6_9DINO</name>
<feature type="domain" description="Cyclic nucleotide-binding" evidence="20">
    <location>
        <begin position="80"/>
        <end position="195"/>
    </location>
</feature>
<dbReference type="Proteomes" id="UP001189429">
    <property type="component" value="Unassembled WGS sequence"/>
</dbReference>
<evidence type="ECO:0000313" key="23">
    <source>
        <dbReference type="Proteomes" id="UP001189429"/>
    </source>
</evidence>
<dbReference type="InterPro" id="IPR017441">
    <property type="entry name" value="Protein_kinase_ATP_BS"/>
</dbReference>
<feature type="domain" description="Cyclic nucleotide-binding" evidence="20">
    <location>
        <begin position="198"/>
        <end position="305"/>
    </location>
</feature>
<dbReference type="PROSITE" id="PS00107">
    <property type="entry name" value="PROTEIN_KINASE_ATP"/>
    <property type="match status" value="1"/>
</dbReference>
<dbReference type="PANTHER" id="PTHR24353:SF37">
    <property type="entry name" value="CAMP-DEPENDENT PROTEIN KINASE CATALYTIC SUBUNIT PRKX"/>
    <property type="match status" value="1"/>
</dbReference>
<dbReference type="SUPFAM" id="SSF51206">
    <property type="entry name" value="cAMP-binding domain-like"/>
    <property type="match status" value="4"/>
</dbReference>
<keyword evidence="5" id="KW-0723">Serine/threonine-protein kinase</keyword>
<comment type="caution">
    <text evidence="22">The sequence shown here is derived from an EMBL/GenBank/DDBJ whole genome shotgun (WGS) entry which is preliminary data.</text>
</comment>
<dbReference type="InterPro" id="IPR000719">
    <property type="entry name" value="Prot_kinase_dom"/>
</dbReference>
<dbReference type="InterPro" id="IPR008271">
    <property type="entry name" value="Ser/Thr_kinase_AS"/>
</dbReference>
<evidence type="ECO:0000256" key="13">
    <source>
        <dbReference type="ARBA" id="ARBA00022992"/>
    </source>
</evidence>